<dbReference type="EMBL" id="AK364526">
    <property type="protein sequence ID" value="BAJ95729.1"/>
    <property type="molecule type" value="mRNA"/>
</dbReference>
<keyword evidence="2" id="KW-1133">Transmembrane helix</keyword>
<reference evidence="4" key="1">
    <citation type="journal article" date="2011" name="Plant Physiol.">
        <title>Comprehensive sequence analysis of 24,783 barley full-length cDNAs derived from 12 clone libraries.</title>
        <authorList>
            <person name="Matsumoto T."/>
            <person name="Tanaka T."/>
            <person name="Sakai H."/>
            <person name="Amano N."/>
            <person name="Kanamori H."/>
            <person name="Kurita K."/>
            <person name="Kikuta A."/>
            <person name="Kamiya K."/>
            <person name="Yamamoto M."/>
            <person name="Ikawa H."/>
            <person name="Fujii N."/>
            <person name="Hori K."/>
            <person name="Itoh T."/>
            <person name="Sato K."/>
        </authorList>
    </citation>
    <scope>NUCLEOTIDE SEQUENCE</scope>
    <source>
        <tissue evidence="4">Shoot and root</tissue>
    </source>
</reference>
<proteinExistence type="evidence at transcript level"/>
<feature type="signal peptide" evidence="3">
    <location>
        <begin position="1"/>
        <end position="17"/>
    </location>
</feature>
<evidence type="ECO:0000256" key="1">
    <source>
        <dbReference type="SAM" id="MobiDB-lite"/>
    </source>
</evidence>
<dbReference type="InterPro" id="IPR011050">
    <property type="entry name" value="Pectin_lyase_fold/virulence"/>
</dbReference>
<sequence>MVRLCVVLAILVAAGSAQTTAGAPFNNPSFVTAFDATNAQITLTFANPVSRLLVSNFELQDDTGAAVSLAAATLATQGNNKLWLLTIPRASMADGKQYWITFINKPPVVCSPPTFLNVASSPTSTVGTGTSASCTFASLQSAIAAGGLVNFNCGPQVVVIAFTATIAIIKNVTIDGGSRVAFDGLNARRLFTVNNNPADSRAAYTNTYATFKNLIFVNGKVTSSTSGTDGGGGAIYRSGAELNIDNCVFHNCNGMSTGPDQAGGAIYSFGGTITRLAGTIVTGSSCSAGGALGSLGSNIIYYNSILSGNTAATGGGGAVYFDGAKVSLDICGVTMRKNAIGTQGTMYRTAYNNPEDVVTITKSWIDSNTAGSQSGFYFQDLKLVMKETTISNGGGPGHQFFQMGNYGLDIDYVTWYNNAYPSSGQSLGAGGVFDPSPVSPQPGATWTIKHCTVYNNSGLFSSGFLFGTSAAYPTVSNTAFENIATIGYKAVNCKYPAPGAGGVYQSPSVQLNNGPSESGSLCATGATLVSGPLGLGPLGDQGCAVPTNSLLANAALPTSVRGTSGCAASASVKVTDVVTDSVTLLPVQWPSQSTFTTPTPATSTTGNPTTGTPTTGQPITGTPTTGSSPAITAGSTVNPTLTTGATATATTTNATPTALGSASAGATKKSKGLSGGAIAGIVVGALLVIVAVTGLVVWLVRTRTSNSSSALYE</sequence>
<feature type="transmembrane region" description="Helical" evidence="2">
    <location>
        <begin position="677"/>
        <end position="700"/>
    </location>
</feature>
<evidence type="ECO:0000313" key="4">
    <source>
        <dbReference type="EMBL" id="BAJ95729.1"/>
    </source>
</evidence>
<keyword evidence="3" id="KW-0732">Signal</keyword>
<evidence type="ECO:0000256" key="3">
    <source>
        <dbReference type="SAM" id="SignalP"/>
    </source>
</evidence>
<organism evidence="4">
    <name type="scientific">Hordeum vulgare subsp. vulgare</name>
    <name type="common">Domesticated barley</name>
    <dbReference type="NCBI Taxonomy" id="112509"/>
    <lineage>
        <taxon>Eukaryota</taxon>
        <taxon>Viridiplantae</taxon>
        <taxon>Streptophyta</taxon>
        <taxon>Embryophyta</taxon>
        <taxon>Tracheophyta</taxon>
        <taxon>Spermatophyta</taxon>
        <taxon>Magnoliopsida</taxon>
        <taxon>Liliopsida</taxon>
        <taxon>Poales</taxon>
        <taxon>Poaceae</taxon>
        <taxon>BOP clade</taxon>
        <taxon>Pooideae</taxon>
        <taxon>Triticodae</taxon>
        <taxon>Triticeae</taxon>
        <taxon>Hordeinae</taxon>
        <taxon>Hordeum</taxon>
    </lineage>
</organism>
<keyword evidence="2" id="KW-0472">Membrane</keyword>
<evidence type="ECO:0000256" key="2">
    <source>
        <dbReference type="SAM" id="Phobius"/>
    </source>
</evidence>
<dbReference type="SUPFAM" id="SSF51126">
    <property type="entry name" value="Pectin lyase-like"/>
    <property type="match status" value="1"/>
</dbReference>
<dbReference type="SMART" id="SM00710">
    <property type="entry name" value="PbH1"/>
    <property type="match status" value="6"/>
</dbReference>
<dbReference type="CDD" id="cd12087">
    <property type="entry name" value="TM_EGFR-like"/>
    <property type="match status" value="1"/>
</dbReference>
<feature type="region of interest" description="Disordered" evidence="1">
    <location>
        <begin position="591"/>
        <end position="643"/>
    </location>
</feature>
<feature type="chain" id="PRO_5003281007" evidence="3">
    <location>
        <begin position="18"/>
        <end position="713"/>
    </location>
</feature>
<accession>F2DKV8</accession>
<keyword evidence="2" id="KW-0812">Transmembrane</keyword>
<protein>
    <submittedName>
        <fullName evidence="4">Predicted protein</fullName>
    </submittedName>
</protein>
<dbReference type="InterPro" id="IPR006626">
    <property type="entry name" value="PbH1"/>
</dbReference>
<dbReference type="AlphaFoldDB" id="F2DKV8"/>
<name>F2DKV8_HORVV</name>